<comment type="caution">
    <text evidence="2">The sequence shown here is derived from an EMBL/GenBank/DDBJ whole genome shotgun (WGS) entry which is preliminary data.</text>
</comment>
<gene>
    <name evidence="2" type="ORF">GCM10025869_19550</name>
</gene>
<feature type="region of interest" description="Disordered" evidence="1">
    <location>
        <begin position="128"/>
        <end position="150"/>
    </location>
</feature>
<evidence type="ECO:0000256" key="1">
    <source>
        <dbReference type="SAM" id="MobiDB-lite"/>
    </source>
</evidence>
<keyword evidence="3" id="KW-1185">Reference proteome</keyword>
<evidence type="ECO:0000313" key="3">
    <source>
        <dbReference type="Proteomes" id="UP001157069"/>
    </source>
</evidence>
<proteinExistence type="predicted"/>
<name>A0ABQ6JV98_9MICO</name>
<dbReference type="RefSeq" id="WP_284299752.1">
    <property type="nucleotide sequence ID" value="NZ_BSVA01000001.1"/>
</dbReference>
<dbReference type="Proteomes" id="UP001157069">
    <property type="component" value="Unassembled WGS sequence"/>
</dbReference>
<sequence>MLNNLQERSALMQRLRDLDLDEFIADLAARHVPEDQVAAELELAWWRSALDGLLVNDRALLGAKTDVLQRLEADFRLVDEAHQQGSAGLLAWQLAENWRIGIIDWPDEAAALKQLITAGALTAESLQRLAPTSRARSRPCGSPRRTRSTR</sequence>
<evidence type="ECO:0000313" key="2">
    <source>
        <dbReference type="EMBL" id="GMA91426.1"/>
    </source>
</evidence>
<protein>
    <submittedName>
        <fullName evidence="2">Uncharacterized protein</fullName>
    </submittedName>
</protein>
<accession>A0ABQ6JV98</accession>
<dbReference type="EMBL" id="BSVA01000001">
    <property type="protein sequence ID" value="GMA91426.1"/>
    <property type="molecule type" value="Genomic_DNA"/>
</dbReference>
<reference evidence="3" key="1">
    <citation type="journal article" date="2019" name="Int. J. Syst. Evol. Microbiol.">
        <title>The Global Catalogue of Microorganisms (GCM) 10K type strain sequencing project: providing services to taxonomists for standard genome sequencing and annotation.</title>
        <authorList>
            <consortium name="The Broad Institute Genomics Platform"/>
            <consortium name="The Broad Institute Genome Sequencing Center for Infectious Disease"/>
            <person name="Wu L."/>
            <person name="Ma J."/>
        </authorList>
    </citation>
    <scope>NUCLEOTIDE SEQUENCE [LARGE SCALE GENOMIC DNA]</scope>
    <source>
        <strain evidence="3">NBRC 108755</strain>
    </source>
</reference>
<organism evidence="2 3">
    <name type="scientific">Homoserinibacter gongjuensis</name>
    <dbReference type="NCBI Taxonomy" id="1162968"/>
    <lineage>
        <taxon>Bacteria</taxon>
        <taxon>Bacillati</taxon>
        <taxon>Actinomycetota</taxon>
        <taxon>Actinomycetes</taxon>
        <taxon>Micrococcales</taxon>
        <taxon>Microbacteriaceae</taxon>
        <taxon>Homoserinibacter</taxon>
    </lineage>
</organism>